<dbReference type="EMBL" id="VCAU01000057">
    <property type="protein sequence ID" value="KAF9887704.1"/>
    <property type="molecule type" value="Genomic_DNA"/>
</dbReference>
<dbReference type="InterPro" id="IPR026992">
    <property type="entry name" value="DIOX_N"/>
</dbReference>
<keyword evidence="3" id="KW-1185">Reference proteome</keyword>
<evidence type="ECO:0000313" key="2">
    <source>
        <dbReference type="EMBL" id="KAF9887704.1"/>
    </source>
</evidence>
<dbReference type="Proteomes" id="UP001194746">
    <property type="component" value="Unassembled WGS sequence"/>
</dbReference>
<dbReference type="Pfam" id="PF14226">
    <property type="entry name" value="DIOX_N"/>
    <property type="match status" value="1"/>
</dbReference>
<protein>
    <recommendedName>
        <fullName evidence="1">Non-haem dioxygenase N-terminal domain-containing protein</fullName>
    </recommendedName>
</protein>
<dbReference type="SUPFAM" id="SSF51197">
    <property type="entry name" value="Clavaminate synthase-like"/>
    <property type="match status" value="1"/>
</dbReference>
<proteinExistence type="predicted"/>
<gene>
    <name evidence="2" type="ORF">FE257_009657</name>
</gene>
<reference evidence="2" key="2">
    <citation type="submission" date="2020-02" db="EMBL/GenBank/DDBJ databases">
        <authorList>
            <person name="Gilchrist C.L.M."/>
            <person name="Chooi Y.-H."/>
        </authorList>
    </citation>
    <scope>NUCLEOTIDE SEQUENCE</scope>
    <source>
        <strain evidence="2">MST-FP2251</strain>
    </source>
</reference>
<evidence type="ECO:0000313" key="3">
    <source>
        <dbReference type="Proteomes" id="UP001194746"/>
    </source>
</evidence>
<name>A0AAD4CJI4_ASPNN</name>
<sequence>MTTTFASLPILDLSVLHDQNPNTLSTLSKQLHDIFATTGFAYLTNAPLSFNSEDVFSLAREFFLLPSADKMKVAKRSFQPENSNTYRGQRDPHAALPGCNGGLGGARLFGNMGAGAISAGFVGGEYWGFNGGRLWGEVCGDDASGEEA</sequence>
<feature type="domain" description="Non-haem dioxygenase N-terminal" evidence="1">
    <location>
        <begin position="8"/>
        <end position="77"/>
    </location>
</feature>
<accession>A0AAD4CJI4</accession>
<reference evidence="2" key="1">
    <citation type="journal article" date="2019" name="Beilstein J. Org. Chem.">
        <title>Nanangenines: drimane sesquiterpenoids as the dominant metabolite cohort of a novel Australian fungus, Aspergillus nanangensis.</title>
        <authorList>
            <person name="Lacey H.J."/>
            <person name="Gilchrist C.L.M."/>
            <person name="Crombie A."/>
            <person name="Kalaitzis J.A."/>
            <person name="Vuong D."/>
            <person name="Rutledge P.J."/>
            <person name="Turner P."/>
            <person name="Pitt J.I."/>
            <person name="Lacey E."/>
            <person name="Chooi Y.H."/>
            <person name="Piggott A.M."/>
        </authorList>
    </citation>
    <scope>NUCLEOTIDE SEQUENCE</scope>
    <source>
        <strain evidence="2">MST-FP2251</strain>
    </source>
</reference>
<comment type="caution">
    <text evidence="2">The sequence shown here is derived from an EMBL/GenBank/DDBJ whole genome shotgun (WGS) entry which is preliminary data.</text>
</comment>
<dbReference type="InterPro" id="IPR027443">
    <property type="entry name" value="IPNS-like_sf"/>
</dbReference>
<evidence type="ECO:0000259" key="1">
    <source>
        <dbReference type="Pfam" id="PF14226"/>
    </source>
</evidence>
<dbReference type="Gene3D" id="2.60.120.330">
    <property type="entry name" value="B-lactam Antibiotic, Isopenicillin N Synthase, Chain"/>
    <property type="match status" value="1"/>
</dbReference>
<organism evidence="2 3">
    <name type="scientific">Aspergillus nanangensis</name>
    <dbReference type="NCBI Taxonomy" id="2582783"/>
    <lineage>
        <taxon>Eukaryota</taxon>
        <taxon>Fungi</taxon>
        <taxon>Dikarya</taxon>
        <taxon>Ascomycota</taxon>
        <taxon>Pezizomycotina</taxon>
        <taxon>Eurotiomycetes</taxon>
        <taxon>Eurotiomycetidae</taxon>
        <taxon>Eurotiales</taxon>
        <taxon>Aspergillaceae</taxon>
        <taxon>Aspergillus</taxon>
        <taxon>Aspergillus subgen. Circumdati</taxon>
    </lineage>
</organism>
<dbReference type="AlphaFoldDB" id="A0AAD4CJI4"/>